<proteinExistence type="predicted"/>
<sequence>MNKLLEHVDDQRPLVLHVRRERLPPRPGARSGRHGWRAGGRNGGGERDWKGSEVEEGRRRRLEREREMGSRSCLYTGRGRLGI</sequence>
<dbReference type="EMBL" id="AP014968">
    <property type="protein sequence ID" value="BAT15559.1"/>
    <property type="molecule type" value="Genomic_DNA"/>
</dbReference>
<dbReference type="InParanoid" id="A0A0P0Y668"/>
<dbReference type="Gramene" id="Os12t0110951-01">
    <property type="protein sequence ID" value="Os12t0110951-01"/>
    <property type="gene ID" value="Os12g0110951"/>
</dbReference>
<gene>
    <name evidence="2" type="ordered locus">Os12g0110951</name>
    <name evidence="2" type="ORF">OSNPB_120110951</name>
</gene>
<dbReference type="PaxDb" id="39947-A0A0P0Y668"/>
<organism evidence="2 3">
    <name type="scientific">Oryza sativa subsp. japonica</name>
    <name type="common">Rice</name>
    <dbReference type="NCBI Taxonomy" id="39947"/>
    <lineage>
        <taxon>Eukaryota</taxon>
        <taxon>Viridiplantae</taxon>
        <taxon>Streptophyta</taxon>
        <taxon>Embryophyta</taxon>
        <taxon>Tracheophyta</taxon>
        <taxon>Spermatophyta</taxon>
        <taxon>Magnoliopsida</taxon>
        <taxon>Liliopsida</taxon>
        <taxon>Poales</taxon>
        <taxon>Poaceae</taxon>
        <taxon>BOP clade</taxon>
        <taxon>Oryzoideae</taxon>
        <taxon>Oryzeae</taxon>
        <taxon>Oryzinae</taxon>
        <taxon>Oryza</taxon>
        <taxon>Oryza sativa</taxon>
    </lineage>
</organism>
<protein>
    <submittedName>
        <fullName evidence="2">Os12g0110951 protein</fullName>
    </submittedName>
</protein>
<reference evidence="3" key="1">
    <citation type="journal article" date="2005" name="Nature">
        <title>The map-based sequence of the rice genome.</title>
        <authorList>
            <consortium name="International rice genome sequencing project (IRGSP)"/>
            <person name="Matsumoto T."/>
            <person name="Wu J."/>
            <person name="Kanamori H."/>
            <person name="Katayose Y."/>
            <person name="Fujisawa M."/>
            <person name="Namiki N."/>
            <person name="Mizuno H."/>
            <person name="Yamamoto K."/>
            <person name="Antonio B.A."/>
            <person name="Baba T."/>
            <person name="Sakata K."/>
            <person name="Nagamura Y."/>
            <person name="Aoki H."/>
            <person name="Arikawa K."/>
            <person name="Arita K."/>
            <person name="Bito T."/>
            <person name="Chiden Y."/>
            <person name="Fujitsuka N."/>
            <person name="Fukunaka R."/>
            <person name="Hamada M."/>
            <person name="Harada C."/>
            <person name="Hayashi A."/>
            <person name="Hijishita S."/>
            <person name="Honda M."/>
            <person name="Hosokawa S."/>
            <person name="Ichikawa Y."/>
            <person name="Idonuma A."/>
            <person name="Iijima M."/>
            <person name="Ikeda M."/>
            <person name="Ikeno M."/>
            <person name="Ito K."/>
            <person name="Ito S."/>
            <person name="Ito T."/>
            <person name="Ito Y."/>
            <person name="Ito Y."/>
            <person name="Iwabuchi A."/>
            <person name="Kamiya K."/>
            <person name="Karasawa W."/>
            <person name="Kurita K."/>
            <person name="Katagiri S."/>
            <person name="Kikuta A."/>
            <person name="Kobayashi H."/>
            <person name="Kobayashi N."/>
            <person name="Machita K."/>
            <person name="Maehara T."/>
            <person name="Masukawa M."/>
            <person name="Mizubayashi T."/>
            <person name="Mukai Y."/>
            <person name="Nagasaki H."/>
            <person name="Nagata Y."/>
            <person name="Naito S."/>
            <person name="Nakashima M."/>
            <person name="Nakama Y."/>
            <person name="Nakamichi Y."/>
            <person name="Nakamura M."/>
            <person name="Meguro A."/>
            <person name="Negishi M."/>
            <person name="Ohta I."/>
            <person name="Ohta T."/>
            <person name="Okamoto M."/>
            <person name="Ono N."/>
            <person name="Saji S."/>
            <person name="Sakaguchi M."/>
            <person name="Sakai K."/>
            <person name="Shibata M."/>
            <person name="Shimokawa T."/>
            <person name="Song J."/>
            <person name="Takazaki Y."/>
            <person name="Terasawa K."/>
            <person name="Tsugane M."/>
            <person name="Tsuji K."/>
            <person name="Ueda S."/>
            <person name="Waki K."/>
            <person name="Yamagata H."/>
            <person name="Yamamoto M."/>
            <person name="Yamamoto S."/>
            <person name="Yamane H."/>
            <person name="Yoshiki S."/>
            <person name="Yoshihara R."/>
            <person name="Yukawa K."/>
            <person name="Zhong H."/>
            <person name="Yano M."/>
            <person name="Yuan Q."/>
            <person name="Ouyang S."/>
            <person name="Liu J."/>
            <person name="Jones K.M."/>
            <person name="Gansberger K."/>
            <person name="Moffat K."/>
            <person name="Hill J."/>
            <person name="Bera J."/>
            <person name="Fadrosh D."/>
            <person name="Jin S."/>
            <person name="Johri S."/>
            <person name="Kim M."/>
            <person name="Overton L."/>
            <person name="Reardon M."/>
            <person name="Tsitrin T."/>
            <person name="Vuong H."/>
            <person name="Weaver B."/>
            <person name="Ciecko A."/>
            <person name="Tallon L."/>
            <person name="Jackson J."/>
            <person name="Pai G."/>
            <person name="Aken S.V."/>
            <person name="Utterback T."/>
            <person name="Reidmuller S."/>
            <person name="Feldblyum T."/>
            <person name="Hsiao J."/>
            <person name="Zismann V."/>
            <person name="Iobst S."/>
            <person name="de Vazeille A.R."/>
            <person name="Buell C.R."/>
            <person name="Ying K."/>
            <person name="Li Y."/>
            <person name="Lu T."/>
            <person name="Huang Y."/>
            <person name="Zhao Q."/>
            <person name="Feng Q."/>
            <person name="Zhang L."/>
            <person name="Zhu J."/>
            <person name="Weng Q."/>
            <person name="Mu J."/>
            <person name="Lu Y."/>
            <person name="Fan D."/>
            <person name="Liu Y."/>
            <person name="Guan J."/>
            <person name="Zhang Y."/>
            <person name="Yu S."/>
            <person name="Liu X."/>
            <person name="Zhang Y."/>
            <person name="Hong G."/>
            <person name="Han B."/>
            <person name="Choisne N."/>
            <person name="Demange N."/>
            <person name="Orjeda G."/>
            <person name="Samain S."/>
            <person name="Cattolico L."/>
            <person name="Pelletier E."/>
            <person name="Couloux A."/>
            <person name="Segurens B."/>
            <person name="Wincker P."/>
            <person name="D'Hont A."/>
            <person name="Scarpelli C."/>
            <person name="Weissenbach J."/>
            <person name="Salanoubat M."/>
            <person name="Quetier F."/>
            <person name="Yu Y."/>
            <person name="Kim H.R."/>
            <person name="Rambo T."/>
            <person name="Currie J."/>
            <person name="Collura K."/>
            <person name="Luo M."/>
            <person name="Yang T."/>
            <person name="Ammiraju J.S.S."/>
            <person name="Engler F."/>
            <person name="Soderlund C."/>
            <person name="Wing R.A."/>
            <person name="Palmer L.E."/>
            <person name="de la Bastide M."/>
            <person name="Spiegel L."/>
            <person name="Nascimento L."/>
            <person name="Zutavern T."/>
            <person name="O'Shaughnessy A."/>
            <person name="Dike S."/>
            <person name="Dedhia N."/>
            <person name="Preston R."/>
            <person name="Balija V."/>
            <person name="McCombie W.R."/>
            <person name="Chow T."/>
            <person name="Chen H."/>
            <person name="Chung M."/>
            <person name="Chen C."/>
            <person name="Shaw J."/>
            <person name="Wu H."/>
            <person name="Hsiao K."/>
            <person name="Chao Y."/>
            <person name="Chu M."/>
            <person name="Cheng C."/>
            <person name="Hour A."/>
            <person name="Lee P."/>
            <person name="Lin S."/>
            <person name="Lin Y."/>
            <person name="Liou J."/>
            <person name="Liu S."/>
            <person name="Hsing Y."/>
            <person name="Raghuvanshi S."/>
            <person name="Mohanty A."/>
            <person name="Bharti A.K."/>
            <person name="Gaur A."/>
            <person name="Gupta V."/>
            <person name="Kumar D."/>
            <person name="Ravi V."/>
            <person name="Vij S."/>
            <person name="Kapur A."/>
            <person name="Khurana P."/>
            <person name="Khurana P."/>
            <person name="Khurana J.P."/>
            <person name="Tyagi A.K."/>
            <person name="Gaikwad K."/>
            <person name="Singh A."/>
            <person name="Dalal V."/>
            <person name="Srivastava S."/>
            <person name="Dixit A."/>
            <person name="Pal A.K."/>
            <person name="Ghazi I.A."/>
            <person name="Yadav M."/>
            <person name="Pandit A."/>
            <person name="Bhargava A."/>
            <person name="Sureshbabu K."/>
            <person name="Batra K."/>
            <person name="Sharma T.R."/>
            <person name="Mohapatra T."/>
            <person name="Singh N.K."/>
            <person name="Messing J."/>
            <person name="Nelson A.B."/>
            <person name="Fuks G."/>
            <person name="Kavchok S."/>
            <person name="Keizer G."/>
            <person name="Linton E."/>
            <person name="Llaca V."/>
            <person name="Song R."/>
            <person name="Tanyolac B."/>
            <person name="Young S."/>
            <person name="Ho-Il K."/>
            <person name="Hahn J.H."/>
            <person name="Sangsakoo G."/>
            <person name="Vanavichit A."/>
            <person name="de Mattos Luiz.A.T."/>
            <person name="Zimmer P.D."/>
            <person name="Malone G."/>
            <person name="Dellagostin O."/>
            <person name="de Oliveira A.C."/>
            <person name="Bevan M."/>
            <person name="Bancroft I."/>
            <person name="Minx P."/>
            <person name="Cordum H."/>
            <person name="Wilson R."/>
            <person name="Cheng Z."/>
            <person name="Jin W."/>
            <person name="Jiang J."/>
            <person name="Leong S.A."/>
            <person name="Iwama H."/>
            <person name="Gojobori T."/>
            <person name="Itoh T."/>
            <person name="Niimura Y."/>
            <person name="Fujii Y."/>
            <person name="Habara T."/>
            <person name="Sakai H."/>
            <person name="Sato Y."/>
            <person name="Wilson G."/>
            <person name="Kumar K."/>
            <person name="McCouch S."/>
            <person name="Juretic N."/>
            <person name="Hoen D."/>
            <person name="Wright S."/>
            <person name="Bruskiewich R."/>
            <person name="Bureau T."/>
            <person name="Miyao A."/>
            <person name="Hirochika H."/>
            <person name="Nishikawa T."/>
            <person name="Kadowaki K."/>
            <person name="Sugiura M."/>
            <person name="Burr B."/>
            <person name="Sasaki T."/>
        </authorList>
    </citation>
    <scope>NUCLEOTIDE SEQUENCE [LARGE SCALE GENOMIC DNA]</scope>
    <source>
        <strain evidence="3">cv. Nipponbare</strain>
    </source>
</reference>
<evidence type="ECO:0000313" key="2">
    <source>
        <dbReference type="EMBL" id="BAT15559.1"/>
    </source>
</evidence>
<feature type="region of interest" description="Disordered" evidence="1">
    <location>
        <begin position="19"/>
        <end position="83"/>
    </location>
</feature>
<evidence type="ECO:0000313" key="3">
    <source>
        <dbReference type="Proteomes" id="UP000059680"/>
    </source>
</evidence>
<dbReference type="AlphaFoldDB" id="A0A0P0Y668"/>
<evidence type="ECO:0000256" key="1">
    <source>
        <dbReference type="SAM" id="MobiDB-lite"/>
    </source>
</evidence>
<feature type="compositionally biased region" description="Basic and acidic residues" evidence="1">
    <location>
        <begin position="44"/>
        <end position="69"/>
    </location>
</feature>
<dbReference type="Proteomes" id="UP000059680">
    <property type="component" value="Chromosome 12"/>
</dbReference>
<accession>A0A0P0Y668</accession>
<reference evidence="2 3" key="2">
    <citation type="journal article" date="2013" name="Plant Cell Physiol.">
        <title>Rice Annotation Project Database (RAP-DB): an integrative and interactive database for rice genomics.</title>
        <authorList>
            <person name="Sakai H."/>
            <person name="Lee S.S."/>
            <person name="Tanaka T."/>
            <person name="Numa H."/>
            <person name="Kim J."/>
            <person name="Kawahara Y."/>
            <person name="Wakimoto H."/>
            <person name="Yang C.C."/>
            <person name="Iwamoto M."/>
            <person name="Abe T."/>
            <person name="Yamada Y."/>
            <person name="Muto A."/>
            <person name="Inokuchi H."/>
            <person name="Ikemura T."/>
            <person name="Matsumoto T."/>
            <person name="Sasaki T."/>
            <person name="Itoh T."/>
        </authorList>
    </citation>
    <scope>NUCLEOTIDE SEQUENCE [LARGE SCALE GENOMIC DNA]</scope>
    <source>
        <strain evidence="3">cv. Nipponbare</strain>
    </source>
</reference>
<keyword evidence="3" id="KW-1185">Reference proteome</keyword>
<name>A0A0P0Y668_ORYSJ</name>
<reference evidence="2 3" key="3">
    <citation type="journal article" date="2013" name="Rice">
        <title>Improvement of the Oryza sativa Nipponbare reference genome using next generation sequence and optical map data.</title>
        <authorList>
            <person name="Kawahara Y."/>
            <person name="de la Bastide M."/>
            <person name="Hamilton J.P."/>
            <person name="Kanamori H."/>
            <person name="McCombie W.R."/>
            <person name="Ouyang S."/>
            <person name="Schwartz D.C."/>
            <person name="Tanaka T."/>
            <person name="Wu J."/>
            <person name="Zhou S."/>
            <person name="Childs K.L."/>
            <person name="Davidson R.M."/>
            <person name="Lin H."/>
            <person name="Quesada-Ocampo L."/>
            <person name="Vaillancourt B."/>
            <person name="Sakai H."/>
            <person name="Lee S.S."/>
            <person name="Kim J."/>
            <person name="Numa H."/>
            <person name="Itoh T."/>
            <person name="Buell C.R."/>
            <person name="Matsumoto T."/>
        </authorList>
    </citation>
    <scope>NUCLEOTIDE SEQUENCE [LARGE SCALE GENOMIC DNA]</scope>
    <source>
        <strain evidence="3">cv. Nipponbare</strain>
    </source>
</reference>